<feature type="domain" description="Inositol polyphosphate-related phosphatase" evidence="2">
    <location>
        <begin position="23"/>
        <end position="371"/>
    </location>
</feature>
<dbReference type="SUPFAM" id="SSF56219">
    <property type="entry name" value="DNase I-like"/>
    <property type="match status" value="1"/>
</dbReference>
<dbReference type="AlphaFoldDB" id="A0A7S1IAM2"/>
<proteinExistence type="predicted"/>
<dbReference type="InterPro" id="IPR036691">
    <property type="entry name" value="Endo/exonu/phosph_ase_sf"/>
</dbReference>
<organism evidence="3">
    <name type="scientific">Eutreptiella gymnastica</name>
    <dbReference type="NCBI Taxonomy" id="73025"/>
    <lineage>
        <taxon>Eukaryota</taxon>
        <taxon>Discoba</taxon>
        <taxon>Euglenozoa</taxon>
        <taxon>Euglenida</taxon>
        <taxon>Spirocuta</taxon>
        <taxon>Euglenophyceae</taxon>
        <taxon>Eutreptiales</taxon>
        <taxon>Eutreptiaceae</taxon>
        <taxon>Eutreptiella</taxon>
    </lineage>
</organism>
<evidence type="ECO:0000313" key="3">
    <source>
        <dbReference type="EMBL" id="CAD9006533.1"/>
    </source>
</evidence>
<accession>A0A7S1IAM2</accession>
<dbReference type="SMART" id="SM00128">
    <property type="entry name" value="IPPc"/>
    <property type="match status" value="1"/>
</dbReference>
<reference evidence="3" key="1">
    <citation type="submission" date="2021-01" db="EMBL/GenBank/DDBJ databases">
        <authorList>
            <person name="Corre E."/>
            <person name="Pelletier E."/>
            <person name="Niang G."/>
            <person name="Scheremetjew M."/>
            <person name="Finn R."/>
            <person name="Kale V."/>
            <person name="Holt S."/>
            <person name="Cochrane G."/>
            <person name="Meng A."/>
            <person name="Brown T."/>
            <person name="Cohen L."/>
        </authorList>
    </citation>
    <scope>NUCLEOTIDE SEQUENCE</scope>
    <source>
        <strain evidence="3">NIES-381</strain>
    </source>
</reference>
<dbReference type="Pfam" id="PF22669">
    <property type="entry name" value="Exo_endo_phos2"/>
    <property type="match status" value="1"/>
</dbReference>
<dbReference type="GO" id="GO:0046856">
    <property type="term" value="P:phosphatidylinositol dephosphorylation"/>
    <property type="evidence" value="ECO:0007669"/>
    <property type="project" value="InterPro"/>
</dbReference>
<feature type="region of interest" description="Disordered" evidence="1">
    <location>
        <begin position="184"/>
        <end position="222"/>
    </location>
</feature>
<protein>
    <recommendedName>
        <fullName evidence="2">Inositol polyphosphate-related phosphatase domain-containing protein</fullName>
    </recommendedName>
</protein>
<dbReference type="InterPro" id="IPR000300">
    <property type="entry name" value="IPPc"/>
</dbReference>
<dbReference type="EMBL" id="HBGA01048002">
    <property type="protein sequence ID" value="CAD9006533.1"/>
    <property type="molecule type" value="Transcribed_RNA"/>
</dbReference>
<sequence length="401" mass="44102">MPKFCDAKMSKLVSGAAKYDPGSSIEICLITWNMEGTCGPDDVSGLITPGSHHIYVIGSEECERSIAASYMNSSKGRWEDKLIAHLGDDYTMMTSETLMAIHLIMFARCDVIKYITEVKTDSVSTGLLNGTVGNKGGVCISCMIGQTSLLFVNAHFAAHQNKVSERNGDFHKIATGCTLRCPKGPRPAATGGPHDDDPTGGGNASPKNTSPPASPLASPLSPHQHKLIDATSCFDVVFWSGDLNYRINGLRNMVDVLLKDEEYREVLLANDQLMIERKKGNVFSGFKEGHITFKPTYKYHKKDGKATEEYDRSAKARIPAWTDRILYKTNAPFNPDQLVLHTYYSLETESLRVSDHRPVVAEMMLIPDHLPDSQSVEKKESRFQLVQAESSASSSSVCTIS</sequence>
<dbReference type="PANTHER" id="PTHR11200:SF275">
    <property type="entry name" value="LD06095P"/>
    <property type="match status" value="1"/>
</dbReference>
<dbReference type="PANTHER" id="PTHR11200">
    <property type="entry name" value="INOSITOL 5-PHOSPHATASE"/>
    <property type="match status" value="1"/>
</dbReference>
<gene>
    <name evidence="3" type="ORF">EGYM00392_LOCUS17623</name>
</gene>
<dbReference type="Gene3D" id="3.60.10.10">
    <property type="entry name" value="Endonuclease/exonuclease/phosphatase"/>
    <property type="match status" value="1"/>
</dbReference>
<evidence type="ECO:0000256" key="1">
    <source>
        <dbReference type="SAM" id="MobiDB-lite"/>
    </source>
</evidence>
<name>A0A7S1IAM2_9EUGL</name>
<dbReference type="GO" id="GO:0004439">
    <property type="term" value="F:phosphatidylinositol-4,5-bisphosphate 5-phosphatase activity"/>
    <property type="evidence" value="ECO:0007669"/>
    <property type="project" value="TreeGrafter"/>
</dbReference>
<evidence type="ECO:0000259" key="2">
    <source>
        <dbReference type="SMART" id="SM00128"/>
    </source>
</evidence>
<dbReference type="InterPro" id="IPR046985">
    <property type="entry name" value="IP5"/>
</dbReference>